<feature type="domain" description="Aminotransferase-like plant mobile" evidence="1">
    <location>
        <begin position="37"/>
        <end position="233"/>
    </location>
</feature>
<dbReference type="Pfam" id="PF10536">
    <property type="entry name" value="PMD"/>
    <property type="match status" value="1"/>
</dbReference>
<dbReference type="PANTHER" id="PTHR46033">
    <property type="entry name" value="PROTEIN MAIN-LIKE 2"/>
    <property type="match status" value="1"/>
</dbReference>
<evidence type="ECO:0000313" key="3">
    <source>
        <dbReference type="RefSeq" id="XP_021833460.1"/>
    </source>
</evidence>
<evidence type="ECO:0000259" key="1">
    <source>
        <dbReference type="Pfam" id="PF10536"/>
    </source>
</evidence>
<proteinExistence type="predicted"/>
<dbReference type="InterPro" id="IPR044824">
    <property type="entry name" value="MAIN-like"/>
</dbReference>
<evidence type="ECO:0000313" key="2">
    <source>
        <dbReference type="Proteomes" id="UP000515124"/>
    </source>
</evidence>
<keyword evidence="2" id="KW-1185">Reference proteome</keyword>
<dbReference type="AlphaFoldDB" id="A0A6P5U2Q3"/>
<dbReference type="RefSeq" id="XP_021833460.1">
    <property type="nucleotide sequence ID" value="XM_021977768.1"/>
</dbReference>
<gene>
    <name evidence="3" type="primary">LOC110773260</name>
</gene>
<dbReference type="PANTHER" id="PTHR46033:SF8">
    <property type="entry name" value="PROTEIN MAINTENANCE OF MERISTEMS-LIKE"/>
    <property type="match status" value="1"/>
</dbReference>
<sequence>NSGTHIKGCGNDKLCGLWFQNHLPVPVKDKVKVAGFSEFANLLARKGRRDKQIISALAERWWDTTHTFHLDEVGELTMTPKDFSAITGLPVCGKPLKYDMEAHKKPKEVVRLFGTPIASLINTKIKYRDIVEKYKGWKPQTAVQEDQLTRVFILALIGSTLCNDKSDSVYLYYMPSLAKVDEIKDYNWGGAGLSCLYLSMDAISRRIVSSSGGYWRAWEVWACEYLKPLALSRPCTDEDSQWPHALR</sequence>
<dbReference type="KEGG" id="pavi:110773260"/>
<name>A0A6P5U2Q3_PRUAV</name>
<dbReference type="GeneID" id="110773260"/>
<dbReference type="Proteomes" id="UP000515124">
    <property type="component" value="Unplaced"/>
</dbReference>
<protein>
    <submittedName>
        <fullName evidence="3">Protein MAIN-LIKE 1-like</fullName>
    </submittedName>
</protein>
<feature type="non-terminal residue" evidence="3">
    <location>
        <position position="1"/>
    </location>
</feature>
<accession>A0A6P5U2Q3</accession>
<dbReference type="GO" id="GO:0010073">
    <property type="term" value="P:meristem maintenance"/>
    <property type="evidence" value="ECO:0007669"/>
    <property type="project" value="InterPro"/>
</dbReference>
<reference evidence="3" key="1">
    <citation type="submission" date="2025-08" db="UniProtKB">
        <authorList>
            <consortium name="RefSeq"/>
        </authorList>
    </citation>
    <scope>IDENTIFICATION</scope>
</reference>
<dbReference type="Gramene" id="Pav_sc0002792.1_g340.1.br:mrna">
    <property type="protein sequence ID" value="Pav_sc0002792.1_g340.1.br:mrna"/>
    <property type="gene ID" value="Pav_sc0002792.1_g340.1.br"/>
</dbReference>
<dbReference type="InterPro" id="IPR019557">
    <property type="entry name" value="AminoTfrase-like_pln_mobile"/>
</dbReference>
<organism evidence="2 3">
    <name type="scientific">Prunus avium</name>
    <name type="common">Cherry</name>
    <name type="synonym">Cerasus avium</name>
    <dbReference type="NCBI Taxonomy" id="42229"/>
    <lineage>
        <taxon>Eukaryota</taxon>
        <taxon>Viridiplantae</taxon>
        <taxon>Streptophyta</taxon>
        <taxon>Embryophyta</taxon>
        <taxon>Tracheophyta</taxon>
        <taxon>Spermatophyta</taxon>
        <taxon>Magnoliopsida</taxon>
        <taxon>eudicotyledons</taxon>
        <taxon>Gunneridae</taxon>
        <taxon>Pentapetalae</taxon>
        <taxon>rosids</taxon>
        <taxon>fabids</taxon>
        <taxon>Rosales</taxon>
        <taxon>Rosaceae</taxon>
        <taxon>Amygdaloideae</taxon>
        <taxon>Amygdaleae</taxon>
        <taxon>Prunus</taxon>
    </lineage>
</organism>